<comment type="subunit">
    <text evidence="4">Hexamer formed by 3 homodimers.</text>
</comment>
<evidence type="ECO:0000259" key="13">
    <source>
        <dbReference type="Pfam" id="PF01729"/>
    </source>
</evidence>
<dbReference type="STRING" id="1484.SA87_11175"/>
<evidence type="ECO:0000313" key="16">
    <source>
        <dbReference type="Proteomes" id="UP000243024"/>
    </source>
</evidence>
<evidence type="ECO:0000256" key="12">
    <source>
        <dbReference type="PIRNR" id="PIRNR006250"/>
    </source>
</evidence>
<dbReference type="EC" id="2.4.2.19" evidence="5"/>
<organism evidence="15 16">
    <name type="scientific">Hydrogenibacillus schlegelii</name>
    <name type="common">Bacillus schlegelii</name>
    <dbReference type="NCBI Taxonomy" id="1484"/>
    <lineage>
        <taxon>Bacteria</taxon>
        <taxon>Bacillati</taxon>
        <taxon>Bacillota</taxon>
        <taxon>Bacilli</taxon>
        <taxon>Bacillales</taxon>
        <taxon>Bacillales Family X. Incertae Sedis</taxon>
        <taxon>Hydrogenibacillus</taxon>
    </lineage>
</organism>
<dbReference type="Gene3D" id="3.20.20.70">
    <property type="entry name" value="Aldolase class I"/>
    <property type="match status" value="1"/>
</dbReference>
<comment type="function">
    <text evidence="1">Involved in the catabolism of quinolinic acid (QA).</text>
</comment>
<comment type="pathway">
    <text evidence="2">Cofactor biosynthesis; NAD(+) biosynthesis; nicotinate D-ribonucleotide from quinolinate: step 1/1.</text>
</comment>
<keyword evidence="6" id="KW-0662">Pyridine nucleotide biosynthesis</keyword>
<keyword evidence="7 12" id="KW-0328">Glycosyltransferase</keyword>
<feature type="domain" description="Quinolinate phosphoribosyl transferase N-terminal" evidence="14">
    <location>
        <begin position="22"/>
        <end position="107"/>
    </location>
</feature>
<dbReference type="EMBL" id="JXBB01000001">
    <property type="protein sequence ID" value="OAR05619.1"/>
    <property type="molecule type" value="Genomic_DNA"/>
</dbReference>
<dbReference type="NCBIfam" id="TIGR00078">
    <property type="entry name" value="nadC"/>
    <property type="match status" value="1"/>
</dbReference>
<evidence type="ECO:0000256" key="10">
    <source>
        <dbReference type="ARBA" id="ARBA00047445"/>
    </source>
</evidence>
<name>A0A132NAS5_HYDSH</name>
<dbReference type="Proteomes" id="UP000243024">
    <property type="component" value="Unassembled WGS sequence"/>
</dbReference>
<keyword evidence="16" id="KW-1185">Reference proteome</keyword>
<dbReference type="InterPro" id="IPR037128">
    <property type="entry name" value="Quinolinate_PRibosylTase_N_sf"/>
</dbReference>
<sequence length="276" mass="29808">MDPWLVDDLLRRALAEDIGRGDRTTDAIVPPDVRLTGVFVARTSGRIAGLSVAARALALLDPDVQTTLWVKDGDDVESGTALMRVTGRGRALLSGERVALNLLMRLSGIATATREIVRKVADLPVRIVDTRKTMPLLRVLDKYAVRVGGGANHRFGLDDAVLIKDNHLAVAGSIREAVARVRRHVGPFVPIEVEVERPEDVDEAVAAGVTAVLLDNMTLSEMREAVRRAGRRVIVEASGGITPENVRAVAETGVDLISLGWLTHSVRALDIAFDLE</sequence>
<dbReference type="GO" id="GO:0004514">
    <property type="term" value="F:nicotinate-nucleotide diphosphorylase (carboxylating) activity"/>
    <property type="evidence" value="ECO:0007669"/>
    <property type="project" value="UniProtKB-EC"/>
</dbReference>
<dbReference type="CDD" id="cd01572">
    <property type="entry name" value="QPRTase"/>
    <property type="match status" value="1"/>
</dbReference>
<dbReference type="GO" id="GO:0005737">
    <property type="term" value="C:cytoplasm"/>
    <property type="evidence" value="ECO:0007669"/>
    <property type="project" value="TreeGrafter"/>
</dbReference>
<dbReference type="InterPro" id="IPR013785">
    <property type="entry name" value="Aldolase_TIM"/>
</dbReference>
<evidence type="ECO:0000256" key="2">
    <source>
        <dbReference type="ARBA" id="ARBA00004893"/>
    </source>
</evidence>
<evidence type="ECO:0000256" key="11">
    <source>
        <dbReference type="ARBA" id="ARBA00069173"/>
    </source>
</evidence>
<evidence type="ECO:0000313" key="15">
    <source>
        <dbReference type="EMBL" id="OAR05619.1"/>
    </source>
</evidence>
<dbReference type="AlphaFoldDB" id="A0A132NAS5"/>
<evidence type="ECO:0000256" key="8">
    <source>
        <dbReference type="ARBA" id="ARBA00022679"/>
    </source>
</evidence>
<dbReference type="InterPro" id="IPR036068">
    <property type="entry name" value="Nicotinate_pribotase-like_C"/>
</dbReference>
<proteinExistence type="inferred from homology"/>
<dbReference type="SUPFAM" id="SSF54675">
    <property type="entry name" value="Nicotinate/Quinolinate PRTase N-terminal domain-like"/>
    <property type="match status" value="1"/>
</dbReference>
<feature type="domain" description="Quinolinate phosphoribosyl transferase C-terminal" evidence="13">
    <location>
        <begin position="109"/>
        <end position="273"/>
    </location>
</feature>
<dbReference type="SUPFAM" id="SSF51690">
    <property type="entry name" value="Nicotinate/Quinolinate PRTase C-terminal domain-like"/>
    <property type="match status" value="1"/>
</dbReference>
<accession>A0A132NAS5</accession>
<comment type="catalytic activity">
    <reaction evidence="10">
        <text>nicotinate beta-D-ribonucleotide + CO2 + diphosphate = quinolinate + 5-phospho-alpha-D-ribose 1-diphosphate + 2 H(+)</text>
        <dbReference type="Rhea" id="RHEA:12733"/>
        <dbReference type="ChEBI" id="CHEBI:15378"/>
        <dbReference type="ChEBI" id="CHEBI:16526"/>
        <dbReference type="ChEBI" id="CHEBI:29959"/>
        <dbReference type="ChEBI" id="CHEBI:33019"/>
        <dbReference type="ChEBI" id="CHEBI:57502"/>
        <dbReference type="ChEBI" id="CHEBI:58017"/>
        <dbReference type="EC" id="2.4.2.19"/>
    </reaction>
</comment>
<dbReference type="PANTHER" id="PTHR32179">
    <property type="entry name" value="NICOTINATE-NUCLEOTIDE PYROPHOSPHORYLASE [CARBOXYLATING]"/>
    <property type="match status" value="1"/>
</dbReference>
<dbReference type="InterPro" id="IPR022412">
    <property type="entry name" value="Quinolinate_PRibosylTrfase_N"/>
</dbReference>
<gene>
    <name evidence="15" type="ORF">SA87_11175</name>
</gene>
<evidence type="ECO:0000259" key="14">
    <source>
        <dbReference type="Pfam" id="PF02749"/>
    </source>
</evidence>
<dbReference type="GO" id="GO:0009435">
    <property type="term" value="P:NAD+ biosynthetic process"/>
    <property type="evidence" value="ECO:0007669"/>
    <property type="project" value="UniProtKB-UniPathway"/>
</dbReference>
<dbReference type="InterPro" id="IPR027277">
    <property type="entry name" value="NadC/ModD"/>
</dbReference>
<comment type="similarity">
    <text evidence="3 12">Belongs to the NadC/ModD family.</text>
</comment>
<dbReference type="PANTHER" id="PTHR32179:SF3">
    <property type="entry name" value="NICOTINATE-NUCLEOTIDE PYROPHOSPHORYLASE [CARBOXYLATING]"/>
    <property type="match status" value="1"/>
</dbReference>
<dbReference type="FunFam" id="3.90.1170.20:FF:000001">
    <property type="entry name" value="Nicotinate-nucleotide diphosphorylase (Carboxylating)"/>
    <property type="match status" value="1"/>
</dbReference>
<dbReference type="FunFam" id="3.20.20.70:FF:000030">
    <property type="entry name" value="Nicotinate-nucleotide pyrophosphorylase, carboxylating"/>
    <property type="match status" value="1"/>
</dbReference>
<evidence type="ECO:0000256" key="9">
    <source>
        <dbReference type="ARBA" id="ARBA00033102"/>
    </source>
</evidence>
<dbReference type="PIRSF" id="PIRSF006250">
    <property type="entry name" value="NadC_ModD"/>
    <property type="match status" value="1"/>
</dbReference>
<reference evidence="15 16" key="1">
    <citation type="submission" date="2015-09" db="EMBL/GenBank/DDBJ databases">
        <title>Draft genome sequence of Hydrogenibacillus schlegelii DSM 2000.</title>
        <authorList>
            <person name="Hemp J."/>
        </authorList>
    </citation>
    <scope>NUCLEOTIDE SEQUENCE [LARGE SCALE GENOMIC DNA]</scope>
    <source>
        <strain evidence="15 16">MA 48</strain>
    </source>
</reference>
<evidence type="ECO:0000256" key="7">
    <source>
        <dbReference type="ARBA" id="ARBA00022676"/>
    </source>
</evidence>
<evidence type="ECO:0000256" key="3">
    <source>
        <dbReference type="ARBA" id="ARBA00009400"/>
    </source>
</evidence>
<dbReference type="InterPro" id="IPR004393">
    <property type="entry name" value="NadC"/>
</dbReference>
<evidence type="ECO:0000256" key="1">
    <source>
        <dbReference type="ARBA" id="ARBA00003237"/>
    </source>
</evidence>
<dbReference type="Gene3D" id="3.90.1170.20">
    <property type="entry name" value="Quinolinate phosphoribosyl transferase, N-terminal domain"/>
    <property type="match status" value="1"/>
</dbReference>
<protein>
    <recommendedName>
        <fullName evidence="11">Probable nicotinate-nucleotide pyrophosphorylase [carboxylating]</fullName>
        <ecNumber evidence="5">2.4.2.19</ecNumber>
    </recommendedName>
    <alternativeName>
        <fullName evidence="9">Quinolinate phosphoribosyltransferase [decarboxylating]</fullName>
    </alternativeName>
</protein>
<dbReference type="UniPathway" id="UPA00253">
    <property type="reaction ID" value="UER00331"/>
</dbReference>
<dbReference type="Pfam" id="PF02749">
    <property type="entry name" value="QRPTase_N"/>
    <property type="match status" value="1"/>
</dbReference>
<dbReference type="Pfam" id="PF01729">
    <property type="entry name" value="QRPTase_C"/>
    <property type="match status" value="1"/>
</dbReference>
<dbReference type="OrthoDB" id="9782546at2"/>
<dbReference type="InterPro" id="IPR002638">
    <property type="entry name" value="Quinolinate_PRibosylTrfase_C"/>
</dbReference>
<keyword evidence="8 12" id="KW-0808">Transferase</keyword>
<dbReference type="GO" id="GO:0034213">
    <property type="term" value="P:quinolinate catabolic process"/>
    <property type="evidence" value="ECO:0007669"/>
    <property type="project" value="TreeGrafter"/>
</dbReference>
<evidence type="ECO:0000256" key="4">
    <source>
        <dbReference type="ARBA" id="ARBA00011218"/>
    </source>
</evidence>
<comment type="caution">
    <text evidence="15">The sequence shown here is derived from an EMBL/GenBank/DDBJ whole genome shotgun (WGS) entry which is preliminary data.</text>
</comment>
<evidence type="ECO:0000256" key="6">
    <source>
        <dbReference type="ARBA" id="ARBA00022642"/>
    </source>
</evidence>
<evidence type="ECO:0000256" key="5">
    <source>
        <dbReference type="ARBA" id="ARBA00011944"/>
    </source>
</evidence>